<organism evidence="1">
    <name type="scientific">Leviviridae sp</name>
    <dbReference type="NCBI Taxonomy" id="2027243"/>
    <lineage>
        <taxon>Viruses</taxon>
        <taxon>Riboviria</taxon>
        <taxon>Orthornavirae</taxon>
        <taxon>Lenarviricota</taxon>
        <taxon>Leviviricetes</taxon>
        <taxon>Norzivirales</taxon>
        <taxon>Fiersviridae</taxon>
    </lineage>
</organism>
<dbReference type="EMBL" id="MN033158">
    <property type="protein sequence ID" value="QDH87138.1"/>
    <property type="molecule type" value="Genomic_RNA"/>
</dbReference>
<sequence length="122" mass="12975">MALTDPQSITIAAVTSPLPRTFAEGDESRYASADGLIQLSVNHSTAKGGRHRRLARLDHSKVTADPFKPAENVVVSMANYIVFDIPPAGYTNAEALAVWVGFKTLLTATSDAFVTKLLGGES</sequence>
<protein>
    <submittedName>
        <fullName evidence="1">Uncharacterized protein</fullName>
    </submittedName>
</protein>
<accession>A0A514D0L1</accession>
<proteinExistence type="predicted"/>
<gene>
    <name evidence="1" type="ORF">H3Bulk413027_000001</name>
</gene>
<reference evidence="1" key="1">
    <citation type="submission" date="2019-05" db="EMBL/GenBank/DDBJ databases">
        <title>Metatranscriptomic reconstruction reveals RNA viruses with the potential to shape carbon cycling in soil.</title>
        <authorList>
            <person name="Starr E.P."/>
            <person name="Nuccio E."/>
            <person name="Pett-Ridge J."/>
            <person name="Banfield J.F."/>
            <person name="Firestone M.K."/>
        </authorList>
    </citation>
    <scope>NUCLEOTIDE SEQUENCE</scope>
    <source>
        <strain evidence="1">H3_Bulk_41_scaffold_3027</strain>
    </source>
</reference>
<name>A0A514D0L1_9VIRU</name>
<evidence type="ECO:0000313" key="1">
    <source>
        <dbReference type="EMBL" id="QDH87138.1"/>
    </source>
</evidence>